<feature type="compositionally biased region" description="Polar residues" evidence="4">
    <location>
        <begin position="224"/>
        <end position="233"/>
    </location>
</feature>
<feature type="compositionally biased region" description="Basic residues" evidence="4">
    <location>
        <begin position="48"/>
        <end position="58"/>
    </location>
</feature>
<comment type="similarity">
    <text evidence="2">Belongs to the IQD family.</text>
</comment>
<evidence type="ECO:0000256" key="1">
    <source>
        <dbReference type="ARBA" id="ARBA00022860"/>
    </source>
</evidence>
<dbReference type="Gene3D" id="1.20.5.190">
    <property type="match status" value="1"/>
</dbReference>
<dbReference type="Proteomes" id="UP000824469">
    <property type="component" value="Unassembled WGS sequence"/>
</dbReference>
<dbReference type="PANTHER" id="PTHR32295:SF45">
    <property type="entry name" value="PROTEIN IQ-DOMAIN 19"/>
    <property type="match status" value="1"/>
</dbReference>
<evidence type="ECO:0000259" key="5">
    <source>
        <dbReference type="Pfam" id="PF13178"/>
    </source>
</evidence>
<dbReference type="InterPro" id="IPR000048">
    <property type="entry name" value="IQ_motif_EF-hand-BS"/>
</dbReference>
<dbReference type="Pfam" id="PF00612">
    <property type="entry name" value="IQ"/>
    <property type="match status" value="2"/>
</dbReference>
<protein>
    <recommendedName>
        <fullName evidence="5">DUF4005 domain-containing protein</fullName>
    </recommendedName>
</protein>
<feature type="compositionally biased region" description="Basic and acidic residues" evidence="4">
    <location>
        <begin position="213"/>
        <end position="223"/>
    </location>
</feature>
<dbReference type="GO" id="GO:0005516">
    <property type="term" value="F:calmodulin binding"/>
    <property type="evidence" value="ECO:0007669"/>
    <property type="project" value="UniProtKB-KW"/>
</dbReference>
<dbReference type="InterPro" id="IPR025064">
    <property type="entry name" value="DUF4005"/>
</dbReference>
<dbReference type="EMBL" id="JAHRHJ020000002">
    <property type="protein sequence ID" value="KAH9327763.1"/>
    <property type="molecule type" value="Genomic_DNA"/>
</dbReference>
<feature type="region of interest" description="Disordered" evidence="4">
    <location>
        <begin position="1"/>
        <end position="68"/>
    </location>
</feature>
<dbReference type="SUPFAM" id="SSF101447">
    <property type="entry name" value="Formin homology 2 domain (FH2 domain)"/>
    <property type="match status" value="1"/>
</dbReference>
<dbReference type="SMART" id="SM00015">
    <property type="entry name" value="IQ"/>
    <property type="match status" value="2"/>
</dbReference>
<reference evidence="6 7" key="1">
    <citation type="journal article" date="2021" name="Nat. Plants">
        <title>The Taxus genome provides insights into paclitaxel biosynthesis.</title>
        <authorList>
            <person name="Xiong X."/>
            <person name="Gou J."/>
            <person name="Liao Q."/>
            <person name="Li Y."/>
            <person name="Zhou Q."/>
            <person name="Bi G."/>
            <person name="Li C."/>
            <person name="Du R."/>
            <person name="Wang X."/>
            <person name="Sun T."/>
            <person name="Guo L."/>
            <person name="Liang H."/>
            <person name="Lu P."/>
            <person name="Wu Y."/>
            <person name="Zhang Z."/>
            <person name="Ro D.K."/>
            <person name="Shang Y."/>
            <person name="Huang S."/>
            <person name="Yan J."/>
        </authorList>
    </citation>
    <scope>NUCLEOTIDE SEQUENCE [LARGE SCALE GENOMIC DNA]</scope>
    <source>
        <strain evidence="6">Ta-2019</strain>
    </source>
</reference>
<dbReference type="PANTHER" id="PTHR32295">
    <property type="entry name" value="IQ-DOMAIN 5-RELATED"/>
    <property type="match status" value="1"/>
</dbReference>
<evidence type="ECO:0000256" key="3">
    <source>
        <dbReference type="ARBA" id="ARBA00024378"/>
    </source>
</evidence>
<evidence type="ECO:0000313" key="7">
    <source>
        <dbReference type="Proteomes" id="UP000824469"/>
    </source>
</evidence>
<dbReference type="OMA" id="PYISAVH"/>
<keyword evidence="1" id="KW-0112">Calmodulin-binding</keyword>
<sequence length="528" mass="58155">MGRTSRWLRSFLGGKKESKQNVTAPPPPPPPPPPPSKDTAGDESKKAPKEKRRWSFRRSVKDPTAEPTMAIVEPRPSYILETDSEQSKHAIAVAAATAAAADAAVAAAQAAAAVVRLTSSGCNLAYGVAAREQWAATTIQTTFRGYLARRALCALKSLVKLQALVRGHIVRKQAAETLRSMQALVRVQAVLRARRVRMSEEGQAVQRQLLQRRQQESHPRRSNDGWNGSTYSMEKQEAKVQSRHAAAMKRDRALAYAFSQQEMERRLDESAKIVEVDTCRPKSSSNRKRSLISESESLEENISSTTNSALYPLYHSTAQSAQPTYSPPQIEGQHASPILVFPTQSACVTGATFHDFSPRTLSGQYGYCEDSTFSTADSSPQYFSAASKAEVKRGPFTPTKSEYAESFFQEYSAFPNYMANTESSKAKVRSHSAPKQRPESSEKMSLIAKKRSSLPKSAENRLNVLGARMQRSSSHVGVASKGFLHSGSMVLDRSTMSLRDSECDTVSVNNGDYKRALMTIENGEHQKR</sequence>
<feature type="region of interest" description="Disordered" evidence="4">
    <location>
        <begin position="423"/>
        <end position="453"/>
    </location>
</feature>
<feature type="non-terminal residue" evidence="6">
    <location>
        <position position="528"/>
    </location>
</feature>
<dbReference type="Pfam" id="PF13178">
    <property type="entry name" value="DUF4005"/>
    <property type="match status" value="1"/>
</dbReference>
<organism evidence="6 7">
    <name type="scientific">Taxus chinensis</name>
    <name type="common">Chinese yew</name>
    <name type="synonym">Taxus wallichiana var. chinensis</name>
    <dbReference type="NCBI Taxonomy" id="29808"/>
    <lineage>
        <taxon>Eukaryota</taxon>
        <taxon>Viridiplantae</taxon>
        <taxon>Streptophyta</taxon>
        <taxon>Embryophyta</taxon>
        <taxon>Tracheophyta</taxon>
        <taxon>Spermatophyta</taxon>
        <taxon>Pinopsida</taxon>
        <taxon>Pinidae</taxon>
        <taxon>Conifers II</taxon>
        <taxon>Cupressales</taxon>
        <taxon>Taxaceae</taxon>
        <taxon>Taxus</taxon>
    </lineage>
</organism>
<feature type="domain" description="DUF4005" evidence="5">
    <location>
        <begin position="388"/>
        <end position="466"/>
    </location>
</feature>
<feature type="region of interest" description="Disordered" evidence="4">
    <location>
        <begin position="202"/>
        <end position="246"/>
    </location>
</feature>
<comment type="caution">
    <text evidence="6">The sequence shown here is derived from an EMBL/GenBank/DDBJ whole genome shotgun (WGS) entry which is preliminary data.</text>
</comment>
<evidence type="ECO:0000256" key="2">
    <source>
        <dbReference type="ARBA" id="ARBA00024341"/>
    </source>
</evidence>
<keyword evidence="7" id="KW-1185">Reference proteome</keyword>
<comment type="subunit">
    <text evidence="3">Binds to multiple calmodulin (CaM) in the presence of Ca(2+) and CaM-like proteins.</text>
</comment>
<accession>A0AA38GT07</accession>
<evidence type="ECO:0000256" key="4">
    <source>
        <dbReference type="SAM" id="MobiDB-lite"/>
    </source>
</evidence>
<feature type="region of interest" description="Disordered" evidence="4">
    <location>
        <begin position="277"/>
        <end position="298"/>
    </location>
</feature>
<evidence type="ECO:0000313" key="6">
    <source>
        <dbReference type="EMBL" id="KAH9327763.1"/>
    </source>
</evidence>
<dbReference type="PROSITE" id="PS50096">
    <property type="entry name" value="IQ"/>
    <property type="match status" value="2"/>
</dbReference>
<dbReference type="AlphaFoldDB" id="A0AA38GT07"/>
<name>A0AA38GT07_TAXCH</name>
<proteinExistence type="inferred from homology"/>
<gene>
    <name evidence="6" type="ORF">KI387_007941</name>
</gene>
<feature type="compositionally biased region" description="Pro residues" evidence="4">
    <location>
        <begin position="24"/>
        <end position="36"/>
    </location>
</feature>